<sequence length="822" mass="90976">MLLPFPSPVTSRTRITKGRMPPGSPAPNVRRAMAAVGRQLNFRSTPIPHATKMRPSNRASLFVSPIIEELHREMKGPQSDSYTPRASDHQSNLPRMLHPVLKVDDASTQRTALETCEIRSKNIMGTSGKMTGAPQDGSISTAVQHSPNVNATIVQRVASAVDLGGRLRQSKGLLRAIREGGDIRKLFSPCVSEYPSNTMQTVELQAGIAAKLHHRFPNSRKMRLHGFRLFPSDFQLAEILPDGNVVTLTNPTLPHVMDMWRTKSVKEWKQFQYLYVVLYKENLSLTEAFRLLSEASDGLCSPEHFAVNVALEDTAVTVQLCSIRFPDPNGVLNETNRVKLVQKLLRVNLRPLRLRVQVVDWREAPCCPTTSWESRVQHSMLLRGISSTEINQLEGRILSKIAAFPNFFGSRHFGSPCTFRTYHVAAALQRDMLGEALVMAACLNYAEEPVVGRCWIDGLAELLRSGEDRPAVLKEWFHQNVPCRLKAQIAVSESSLVWNVLASCRICHMDANSMEGTPKVGDFVMPQDRCSSNDRQTAAKVELLPLDGCEDFGASVSPADIGGAFLNDGSVKHISTEEEAAPYTLHDIAIPYIVRNCDTLRKLSLRLGFRPNPQHQMRYPHGQPWYRPLFTSGSGYPHAARPWVKTLAEPSGLSTSASEETAYRLLTDLELHQGSSYTASSRGVPRNIWPIGKYGYRLTERLPAGVAPIAASNSAWHGIRCLAMHFTLPAYAYTMALLREFAVVEDCTEPLPLHTAARGGSGCSSSLGSLGEEVPMVVRRRRVLSTSSDGVVDGDLMSLRRTTRPANNHSEVMECAYAAEVL</sequence>
<feature type="region of interest" description="Disordered" evidence="1">
    <location>
        <begin position="73"/>
        <end position="92"/>
    </location>
</feature>
<dbReference type="InterPro" id="IPR001656">
    <property type="entry name" value="PsdUridine_synth_TruD"/>
</dbReference>
<dbReference type="EMBL" id="HE575323">
    <property type="protein sequence ID" value="CCC94269.1"/>
    <property type="molecule type" value="Genomic_DNA"/>
</dbReference>
<dbReference type="Gene3D" id="3.30.2350.20">
    <property type="entry name" value="TruD, catalytic domain"/>
    <property type="match status" value="1"/>
</dbReference>
<dbReference type="GO" id="GO:0009982">
    <property type="term" value="F:pseudouridine synthase activity"/>
    <property type="evidence" value="ECO:0007669"/>
    <property type="project" value="InterPro"/>
</dbReference>
<dbReference type="InterPro" id="IPR020103">
    <property type="entry name" value="PsdUridine_synth_cat_dom_sf"/>
</dbReference>
<dbReference type="GO" id="GO:0001522">
    <property type="term" value="P:pseudouridine synthesis"/>
    <property type="evidence" value="ECO:0007669"/>
    <property type="project" value="InterPro"/>
</dbReference>
<dbReference type="GO" id="GO:0003723">
    <property type="term" value="F:RNA binding"/>
    <property type="evidence" value="ECO:0007669"/>
    <property type="project" value="InterPro"/>
</dbReference>
<organism evidence="2">
    <name type="scientific">Trypanosoma congolense (strain IL3000)</name>
    <dbReference type="NCBI Taxonomy" id="1068625"/>
    <lineage>
        <taxon>Eukaryota</taxon>
        <taxon>Discoba</taxon>
        <taxon>Euglenozoa</taxon>
        <taxon>Kinetoplastea</taxon>
        <taxon>Metakinetoplastina</taxon>
        <taxon>Trypanosomatida</taxon>
        <taxon>Trypanosomatidae</taxon>
        <taxon>Trypanosoma</taxon>
        <taxon>Nannomonas</taxon>
    </lineage>
</organism>
<name>G0UY02_TRYCI</name>
<proteinExistence type="predicted"/>
<dbReference type="PANTHER" id="PTHR13326:SF28">
    <property type="entry name" value="TRUD DOMAIN-CONTAINING PROTEIN"/>
    <property type="match status" value="1"/>
</dbReference>
<evidence type="ECO:0000256" key="1">
    <source>
        <dbReference type="SAM" id="MobiDB-lite"/>
    </source>
</evidence>
<dbReference type="AlphaFoldDB" id="G0UY02"/>
<evidence type="ECO:0000313" key="2">
    <source>
        <dbReference type="EMBL" id="CCC94269.1"/>
    </source>
</evidence>
<gene>
    <name evidence="2" type="ORF">TCIL3000_10_10480</name>
</gene>
<dbReference type="GO" id="GO:0005634">
    <property type="term" value="C:nucleus"/>
    <property type="evidence" value="ECO:0007669"/>
    <property type="project" value="TreeGrafter"/>
</dbReference>
<dbReference type="VEuPathDB" id="TriTrypDB:TcIL3000_10_10480"/>
<dbReference type="SUPFAM" id="SSF55120">
    <property type="entry name" value="Pseudouridine synthase"/>
    <property type="match status" value="1"/>
</dbReference>
<reference evidence="2" key="1">
    <citation type="journal article" date="2012" name="Proc. Natl. Acad. Sci. U.S.A.">
        <title>Antigenic diversity is generated by distinct evolutionary mechanisms in African trypanosome species.</title>
        <authorList>
            <person name="Jackson A.P."/>
            <person name="Berry A."/>
            <person name="Aslett M."/>
            <person name="Allison H.C."/>
            <person name="Burton P."/>
            <person name="Vavrova-Anderson J."/>
            <person name="Brown R."/>
            <person name="Browne H."/>
            <person name="Corton N."/>
            <person name="Hauser H."/>
            <person name="Gamble J."/>
            <person name="Gilderthorp R."/>
            <person name="Marcello L."/>
            <person name="McQuillan J."/>
            <person name="Otto T.D."/>
            <person name="Quail M.A."/>
            <person name="Sanders M.J."/>
            <person name="van Tonder A."/>
            <person name="Ginger M.L."/>
            <person name="Field M.C."/>
            <person name="Barry J.D."/>
            <person name="Hertz-Fowler C."/>
            <person name="Berriman M."/>
        </authorList>
    </citation>
    <scope>NUCLEOTIDE SEQUENCE</scope>
    <source>
        <strain evidence="2">IL3000</strain>
    </source>
</reference>
<dbReference type="InterPro" id="IPR042214">
    <property type="entry name" value="TruD_catalytic"/>
</dbReference>
<protein>
    <submittedName>
        <fullName evidence="2">Uncharacterized protein</fullName>
    </submittedName>
</protein>
<dbReference type="PANTHER" id="PTHR13326">
    <property type="entry name" value="TRNA PSEUDOURIDINE SYNTHASE D"/>
    <property type="match status" value="1"/>
</dbReference>
<accession>G0UY02</accession>
<feature type="compositionally biased region" description="Polar residues" evidence="1">
    <location>
        <begin position="78"/>
        <end position="92"/>
    </location>
</feature>
<feature type="region of interest" description="Disordered" evidence="1">
    <location>
        <begin position="1"/>
        <end position="27"/>
    </location>
</feature>